<evidence type="ECO:0000313" key="11">
    <source>
        <dbReference type="EMBL" id="KAI7837808.1"/>
    </source>
</evidence>
<dbReference type="PANTHER" id="PTHR18934:SF234">
    <property type="entry name" value="PRE-MRNA-SPLICING FACTOR ATP-DEPENDENT RNA HELICASE DEAH4-RELATED"/>
    <property type="match status" value="1"/>
</dbReference>
<dbReference type="CDD" id="cd18791">
    <property type="entry name" value="SF2_C_RHA"/>
    <property type="match status" value="1"/>
</dbReference>
<evidence type="ECO:0000259" key="9">
    <source>
        <dbReference type="PROSITE" id="PS51192"/>
    </source>
</evidence>
<dbReference type="InterPro" id="IPR002464">
    <property type="entry name" value="DNA/RNA_helicase_DEAH_CS"/>
</dbReference>
<dbReference type="SMART" id="SM00847">
    <property type="entry name" value="HA2"/>
    <property type="match status" value="1"/>
</dbReference>
<dbReference type="InterPro" id="IPR042035">
    <property type="entry name" value="DEAH_win-hel_dom"/>
</dbReference>
<sequence>MDPANLPIRQYQQQIVDSVRANAVTVVIGETGSGKTTQISQILEEAGLAEGGLIGVTQPRRVAAVTVARRVAWEKKVELGQEVGYAVRFEDRTCRRTRIKYLTDGTLLRECLDDAQLSQYSVLVLDEAHERSLNTDILFGLLKELVQRREKPLKLVVTSATLDGEKFSKYFMSCPVFHVPGRTFPVEIIHALEDHGQDYLQASLEGKLKAAVDTAIDIHCNQPEGDILVFLTGQAEIDKAVKQLNDAVRSLPSEACGDLLVLPIYAALPPEMQARVFAPAPSGVRRCIVATNIAETSVTVDGVVYVVDSGVVKQKEYNPRTGMDSLGVTPISRVQATQRAGRAGRTRPGKCFRLYTKKFFEREMPNTTAPEIQRTSLVSATLYLKSLPLNIDVLGFDYLDSPAAESLEDALRQLYVLDAIDVNGAITDKGKAMACLITPCSAQHAPARTPCPADKGKAMALLPLDPSLARALLAARDLKCLDQMMTVAAMLSPESSVFLGNKGPEQLAAGTEQQGQQGGRGGGGGPSISEQGRELLKELQQEGLGDHILLLRLYEASLGAAWQAAGGSIDWCRDLGVDGRSMRFARDIRQQLERIIGPDGSGFDGGSGRQRPERQRGSEGGEAGGSGEAARRDEQPAAEGRQREGERERDSSKRDRERGDRERHYDSRGGKRPRRSGGFSDAATVSALRMALTIGFANRLARRMPMHNGYRTLGESSTLAQLHPSCARVAADDDGLLPEWMVYHELVSTGRVYLSKVCPVESQWVQAILPRLEGIDVNRLSGGKTGAKAIAAAEAQAAGLAAAADAEKQRAAAAERRNTDDAVAAARARYLARKAAGGKGR</sequence>
<dbReference type="FunFam" id="3.40.50.300:FF:000615">
    <property type="entry name" value="pre-mRNA-splicing factor ATP-dependent RNA helicase DEAH7"/>
    <property type="match status" value="1"/>
</dbReference>
<feature type="domain" description="Helicase ATP-binding" evidence="9">
    <location>
        <begin position="16"/>
        <end position="180"/>
    </location>
</feature>
<dbReference type="InterPro" id="IPR011545">
    <property type="entry name" value="DEAD/DEAH_box_helicase_dom"/>
</dbReference>
<accession>A0AAD5DK00</accession>
<dbReference type="Pfam" id="PF00271">
    <property type="entry name" value="Helicase_C"/>
    <property type="match status" value="1"/>
</dbReference>
<comment type="catalytic activity">
    <reaction evidence="7">
        <text>ATP + H2O = ADP + phosphate + H(+)</text>
        <dbReference type="Rhea" id="RHEA:13065"/>
        <dbReference type="ChEBI" id="CHEBI:15377"/>
        <dbReference type="ChEBI" id="CHEBI:15378"/>
        <dbReference type="ChEBI" id="CHEBI:30616"/>
        <dbReference type="ChEBI" id="CHEBI:43474"/>
        <dbReference type="ChEBI" id="CHEBI:456216"/>
        <dbReference type="EC" id="3.6.4.13"/>
    </reaction>
</comment>
<dbReference type="SUPFAM" id="SSF52540">
    <property type="entry name" value="P-loop containing nucleoside triphosphate hydrolases"/>
    <property type="match status" value="1"/>
</dbReference>
<dbReference type="EMBL" id="JADXDR010000143">
    <property type="protein sequence ID" value="KAI7837808.1"/>
    <property type="molecule type" value="Genomic_DNA"/>
</dbReference>
<dbReference type="EC" id="3.6.4.13" evidence="1"/>
<dbReference type="Proteomes" id="UP001205105">
    <property type="component" value="Unassembled WGS sequence"/>
</dbReference>
<evidence type="ECO:0000256" key="1">
    <source>
        <dbReference type="ARBA" id="ARBA00012552"/>
    </source>
</evidence>
<keyword evidence="5" id="KW-0347">Helicase</keyword>
<dbReference type="SMART" id="SM00487">
    <property type="entry name" value="DEXDc"/>
    <property type="match status" value="1"/>
</dbReference>
<dbReference type="AlphaFoldDB" id="A0AAD5DK00"/>
<feature type="region of interest" description="Disordered" evidence="8">
    <location>
        <begin position="509"/>
        <end position="530"/>
    </location>
</feature>
<reference evidence="11" key="1">
    <citation type="submission" date="2020-11" db="EMBL/GenBank/DDBJ databases">
        <title>Chlorella ohadii genome sequencing and assembly.</title>
        <authorList>
            <person name="Murik O."/>
            <person name="Treves H."/>
            <person name="Kedem I."/>
            <person name="Shotland Y."/>
            <person name="Kaplan A."/>
        </authorList>
    </citation>
    <scope>NUCLEOTIDE SEQUENCE</scope>
    <source>
        <strain evidence="11">1</strain>
    </source>
</reference>
<dbReference type="PROSITE" id="PS00690">
    <property type="entry name" value="DEAH_ATP_HELICASE"/>
    <property type="match status" value="1"/>
</dbReference>
<dbReference type="SMART" id="SM00490">
    <property type="entry name" value="HELICc"/>
    <property type="match status" value="1"/>
</dbReference>
<evidence type="ECO:0000256" key="3">
    <source>
        <dbReference type="ARBA" id="ARBA00022741"/>
    </source>
</evidence>
<dbReference type="GO" id="GO:0003724">
    <property type="term" value="F:RNA helicase activity"/>
    <property type="evidence" value="ECO:0007669"/>
    <property type="project" value="UniProtKB-EC"/>
</dbReference>
<feature type="compositionally biased region" description="Basic and acidic residues" evidence="8">
    <location>
        <begin position="629"/>
        <end position="669"/>
    </location>
</feature>
<keyword evidence="2" id="KW-0507">mRNA processing</keyword>
<name>A0AAD5DK00_9CHLO</name>
<proteinExistence type="predicted"/>
<evidence type="ECO:0000256" key="7">
    <source>
        <dbReference type="ARBA" id="ARBA00047984"/>
    </source>
</evidence>
<dbReference type="InterPro" id="IPR048333">
    <property type="entry name" value="HA2_WH"/>
</dbReference>
<dbReference type="PROSITE" id="PS51194">
    <property type="entry name" value="HELICASE_CTER"/>
    <property type="match status" value="1"/>
</dbReference>
<dbReference type="PROSITE" id="PS51192">
    <property type="entry name" value="HELICASE_ATP_BIND_1"/>
    <property type="match status" value="1"/>
</dbReference>
<evidence type="ECO:0000256" key="2">
    <source>
        <dbReference type="ARBA" id="ARBA00022664"/>
    </source>
</evidence>
<evidence type="ECO:0000256" key="8">
    <source>
        <dbReference type="SAM" id="MobiDB-lite"/>
    </source>
</evidence>
<feature type="compositionally biased region" description="Gly residues" evidence="8">
    <location>
        <begin position="516"/>
        <end position="526"/>
    </location>
</feature>
<dbReference type="InterPro" id="IPR011709">
    <property type="entry name" value="DEAD-box_helicase_OB_fold"/>
</dbReference>
<evidence type="ECO:0000313" key="12">
    <source>
        <dbReference type="Proteomes" id="UP001205105"/>
    </source>
</evidence>
<comment type="caution">
    <text evidence="11">The sequence shown here is derived from an EMBL/GenBank/DDBJ whole genome shotgun (WGS) entry which is preliminary data.</text>
</comment>
<dbReference type="InterPro" id="IPR014001">
    <property type="entry name" value="Helicase_ATP-bd"/>
</dbReference>
<evidence type="ECO:0000259" key="10">
    <source>
        <dbReference type="PROSITE" id="PS51194"/>
    </source>
</evidence>
<dbReference type="InterPro" id="IPR007502">
    <property type="entry name" value="Helicase-assoc_dom"/>
</dbReference>
<feature type="compositionally biased region" description="Gly residues" evidence="8">
    <location>
        <begin position="599"/>
        <end position="608"/>
    </location>
</feature>
<dbReference type="Pfam" id="PF04408">
    <property type="entry name" value="WHD_HA2"/>
    <property type="match status" value="1"/>
</dbReference>
<keyword evidence="12" id="KW-1185">Reference proteome</keyword>
<dbReference type="InterPro" id="IPR027417">
    <property type="entry name" value="P-loop_NTPase"/>
</dbReference>
<dbReference type="Gene3D" id="3.40.50.300">
    <property type="entry name" value="P-loop containing nucleotide triphosphate hydrolases"/>
    <property type="match status" value="2"/>
</dbReference>
<dbReference type="Gene3D" id="1.10.10.2130">
    <property type="entry name" value="DEAH helicase family, winged-helix domain"/>
    <property type="match status" value="1"/>
</dbReference>
<keyword evidence="6" id="KW-0067">ATP-binding</keyword>
<keyword evidence="3" id="KW-0547">Nucleotide-binding</keyword>
<dbReference type="GO" id="GO:0005524">
    <property type="term" value="F:ATP binding"/>
    <property type="evidence" value="ECO:0007669"/>
    <property type="project" value="UniProtKB-KW"/>
</dbReference>
<organism evidence="11 12">
    <name type="scientific">Chlorella ohadii</name>
    <dbReference type="NCBI Taxonomy" id="2649997"/>
    <lineage>
        <taxon>Eukaryota</taxon>
        <taxon>Viridiplantae</taxon>
        <taxon>Chlorophyta</taxon>
        <taxon>core chlorophytes</taxon>
        <taxon>Trebouxiophyceae</taxon>
        <taxon>Chlorellales</taxon>
        <taxon>Chlorellaceae</taxon>
        <taxon>Chlorella clade</taxon>
        <taxon>Chlorella</taxon>
    </lineage>
</organism>
<feature type="domain" description="Helicase C-terminal" evidence="10">
    <location>
        <begin position="211"/>
        <end position="395"/>
    </location>
</feature>
<dbReference type="Pfam" id="PF07717">
    <property type="entry name" value="OB_NTP_bind"/>
    <property type="match status" value="1"/>
</dbReference>
<gene>
    <name evidence="11" type="ORF">COHA_008436</name>
</gene>
<dbReference type="GO" id="GO:0003723">
    <property type="term" value="F:RNA binding"/>
    <property type="evidence" value="ECO:0007669"/>
    <property type="project" value="TreeGrafter"/>
</dbReference>
<evidence type="ECO:0000256" key="6">
    <source>
        <dbReference type="ARBA" id="ARBA00022840"/>
    </source>
</evidence>
<feature type="compositionally biased region" description="Basic and acidic residues" evidence="8">
    <location>
        <begin position="610"/>
        <end position="619"/>
    </location>
</feature>
<dbReference type="InterPro" id="IPR001650">
    <property type="entry name" value="Helicase_C-like"/>
</dbReference>
<dbReference type="Gene3D" id="1.20.120.1080">
    <property type="match status" value="1"/>
</dbReference>
<evidence type="ECO:0000256" key="4">
    <source>
        <dbReference type="ARBA" id="ARBA00022801"/>
    </source>
</evidence>
<dbReference type="Pfam" id="PF00270">
    <property type="entry name" value="DEAD"/>
    <property type="match status" value="1"/>
</dbReference>
<dbReference type="Pfam" id="PF21010">
    <property type="entry name" value="HA2_C"/>
    <property type="match status" value="1"/>
</dbReference>
<dbReference type="FunFam" id="3.40.50.300:FF:000145">
    <property type="entry name" value="probable ATP-dependent RNA helicase DHX40"/>
    <property type="match status" value="1"/>
</dbReference>
<keyword evidence="4" id="KW-0378">Hydrolase</keyword>
<dbReference type="GO" id="GO:0016787">
    <property type="term" value="F:hydrolase activity"/>
    <property type="evidence" value="ECO:0007669"/>
    <property type="project" value="UniProtKB-KW"/>
</dbReference>
<protein>
    <recommendedName>
        <fullName evidence="1">RNA helicase</fullName>
        <ecNumber evidence="1">3.6.4.13</ecNumber>
    </recommendedName>
</protein>
<feature type="region of interest" description="Disordered" evidence="8">
    <location>
        <begin position="593"/>
        <end position="680"/>
    </location>
</feature>
<dbReference type="PANTHER" id="PTHR18934">
    <property type="entry name" value="ATP-DEPENDENT RNA HELICASE"/>
    <property type="match status" value="1"/>
</dbReference>
<dbReference type="GO" id="GO:0006397">
    <property type="term" value="P:mRNA processing"/>
    <property type="evidence" value="ECO:0007669"/>
    <property type="project" value="UniProtKB-KW"/>
</dbReference>
<evidence type="ECO:0000256" key="5">
    <source>
        <dbReference type="ARBA" id="ARBA00022806"/>
    </source>
</evidence>